<dbReference type="Proteomes" id="UP001433508">
    <property type="component" value="Unassembled WGS sequence"/>
</dbReference>
<accession>A0ACC3SVC0</accession>
<protein>
    <submittedName>
        <fullName evidence="1">Uncharacterized protein</fullName>
    </submittedName>
</protein>
<evidence type="ECO:0000313" key="2">
    <source>
        <dbReference type="Proteomes" id="UP001433508"/>
    </source>
</evidence>
<gene>
    <name evidence="1" type="ORF">V1525DRAFT_259103</name>
</gene>
<reference evidence="2" key="1">
    <citation type="journal article" date="2024" name="Front. Bioeng. Biotechnol.">
        <title>Genome-scale model development and genomic sequencing of the oleaginous clade Lipomyces.</title>
        <authorList>
            <person name="Czajka J.J."/>
            <person name="Han Y."/>
            <person name="Kim J."/>
            <person name="Mondo S.J."/>
            <person name="Hofstad B.A."/>
            <person name="Robles A."/>
            <person name="Haridas S."/>
            <person name="Riley R."/>
            <person name="LaButti K."/>
            <person name="Pangilinan J."/>
            <person name="Andreopoulos W."/>
            <person name="Lipzen A."/>
            <person name="Yan J."/>
            <person name="Wang M."/>
            <person name="Ng V."/>
            <person name="Grigoriev I.V."/>
            <person name="Spatafora J.W."/>
            <person name="Magnuson J.K."/>
            <person name="Baker S.E."/>
            <person name="Pomraning K.R."/>
        </authorList>
    </citation>
    <scope>NUCLEOTIDE SEQUENCE [LARGE SCALE GENOMIC DNA]</scope>
    <source>
        <strain evidence="2">CBS 7786</strain>
    </source>
</reference>
<dbReference type="EMBL" id="MU971411">
    <property type="protein sequence ID" value="KAK9235572.1"/>
    <property type="molecule type" value="Genomic_DNA"/>
</dbReference>
<proteinExistence type="predicted"/>
<comment type="caution">
    <text evidence="1">The sequence shown here is derived from an EMBL/GenBank/DDBJ whole genome shotgun (WGS) entry which is preliminary data.</text>
</comment>
<name>A0ACC3SVC0_LIPKO</name>
<sequence length="155" mass="17046">MLSTVKMRVWGQVALVIVLLVGRASCIPNFNNLTESQTIAAMLQCIDACQLPYNYTIGCNNELILQPFTRRGLNLSRGSPDMQLYFCAFTVADKFWVVLAGNAEPDDELEGSTQIGSWSYDALVSNMPLLRSSAVRPLEPSGASIVECNNFMSKT</sequence>
<organism evidence="1 2">
    <name type="scientific">Lipomyces kononenkoae</name>
    <name type="common">Yeast</name>
    <dbReference type="NCBI Taxonomy" id="34357"/>
    <lineage>
        <taxon>Eukaryota</taxon>
        <taxon>Fungi</taxon>
        <taxon>Dikarya</taxon>
        <taxon>Ascomycota</taxon>
        <taxon>Saccharomycotina</taxon>
        <taxon>Lipomycetes</taxon>
        <taxon>Lipomycetales</taxon>
        <taxon>Lipomycetaceae</taxon>
        <taxon>Lipomyces</taxon>
    </lineage>
</organism>
<evidence type="ECO:0000313" key="1">
    <source>
        <dbReference type="EMBL" id="KAK9235572.1"/>
    </source>
</evidence>
<keyword evidence="2" id="KW-1185">Reference proteome</keyword>